<protein>
    <submittedName>
        <fullName evidence="2">Aspartyl protease</fullName>
    </submittedName>
</protein>
<dbReference type="GO" id="GO:0006508">
    <property type="term" value="P:proteolysis"/>
    <property type="evidence" value="ECO:0007669"/>
    <property type="project" value="UniProtKB-KW"/>
</dbReference>
<dbReference type="SUPFAM" id="SSF50630">
    <property type="entry name" value="Acid proteases"/>
    <property type="match status" value="1"/>
</dbReference>
<dbReference type="AlphaFoldDB" id="A0A3B1B2Z6"/>
<keyword evidence="2" id="KW-0645">Protease</keyword>
<keyword evidence="1" id="KW-1133">Transmembrane helix</keyword>
<dbReference type="InterPro" id="IPR034122">
    <property type="entry name" value="Retropepsin-like_bacterial"/>
</dbReference>
<name>A0A3B1B2Z6_9ZZZZ</name>
<evidence type="ECO:0000313" key="2">
    <source>
        <dbReference type="EMBL" id="VAX06394.1"/>
    </source>
</evidence>
<dbReference type="CDD" id="cd05483">
    <property type="entry name" value="retropepsin_like_bacteria"/>
    <property type="match status" value="1"/>
</dbReference>
<proteinExistence type="predicted"/>
<dbReference type="Pfam" id="PF13975">
    <property type="entry name" value="gag-asp_proteas"/>
    <property type="match status" value="1"/>
</dbReference>
<keyword evidence="1" id="KW-0812">Transmembrane</keyword>
<sequence>MAPEDEQKRMGKYMLIGMWILLVALLTMMFGNILQRQYNPNTQLSTEPGVSREVSLKRNKYGHYIATGMINGESVIFMIDTGASDIAVPARVADKLGLERGRKVIYQTAKGPATAYATIITQVSLGDIQLHNVRASINPYMKNEEILLGMSFLKQLEFSQRGNVLTLRQY</sequence>
<keyword evidence="2" id="KW-0378">Hydrolase</keyword>
<feature type="transmembrane region" description="Helical" evidence="1">
    <location>
        <begin position="12"/>
        <end position="34"/>
    </location>
</feature>
<keyword evidence="1" id="KW-0472">Membrane</keyword>
<dbReference type="GO" id="GO:0004190">
    <property type="term" value="F:aspartic-type endopeptidase activity"/>
    <property type="evidence" value="ECO:0007669"/>
    <property type="project" value="InterPro"/>
</dbReference>
<dbReference type="InterPro" id="IPR001969">
    <property type="entry name" value="Aspartic_peptidase_AS"/>
</dbReference>
<dbReference type="InterPro" id="IPR021109">
    <property type="entry name" value="Peptidase_aspartic_dom_sf"/>
</dbReference>
<reference evidence="2" key="1">
    <citation type="submission" date="2018-06" db="EMBL/GenBank/DDBJ databases">
        <authorList>
            <person name="Zhirakovskaya E."/>
        </authorList>
    </citation>
    <scope>NUCLEOTIDE SEQUENCE</scope>
</reference>
<gene>
    <name evidence="2" type="ORF">MNBD_GAMMA25-1850</name>
</gene>
<accession>A0A3B1B2Z6</accession>
<dbReference type="EMBL" id="UOFY01000008">
    <property type="protein sequence ID" value="VAX06394.1"/>
    <property type="molecule type" value="Genomic_DNA"/>
</dbReference>
<dbReference type="InterPro" id="IPR011969">
    <property type="entry name" value="Clan_AA_Asp_peptidase_C"/>
</dbReference>
<evidence type="ECO:0000256" key="1">
    <source>
        <dbReference type="SAM" id="Phobius"/>
    </source>
</evidence>
<dbReference type="PROSITE" id="PS00141">
    <property type="entry name" value="ASP_PROTEASE"/>
    <property type="match status" value="1"/>
</dbReference>
<dbReference type="NCBIfam" id="TIGR02281">
    <property type="entry name" value="clan_AA_DTGA"/>
    <property type="match status" value="1"/>
</dbReference>
<dbReference type="Gene3D" id="2.40.70.10">
    <property type="entry name" value="Acid Proteases"/>
    <property type="match status" value="1"/>
</dbReference>
<organism evidence="2">
    <name type="scientific">hydrothermal vent metagenome</name>
    <dbReference type="NCBI Taxonomy" id="652676"/>
    <lineage>
        <taxon>unclassified sequences</taxon>
        <taxon>metagenomes</taxon>
        <taxon>ecological metagenomes</taxon>
    </lineage>
</organism>